<accession>A0A8J2K253</accession>
<comment type="subcellular location">
    <subcellularLocation>
        <location evidence="1">Nucleus</location>
    </subcellularLocation>
</comment>
<proteinExistence type="predicted"/>
<keyword evidence="3" id="KW-0677">Repeat</keyword>
<gene>
    <name evidence="6" type="ORF">AFUS01_LOCUS7869</name>
</gene>
<dbReference type="InterPro" id="IPR059164">
    <property type="entry name" value="HAT_PRP39_C"/>
</dbReference>
<keyword evidence="5" id="KW-0539">Nucleus</keyword>
<keyword evidence="2" id="KW-0507">mRNA processing</keyword>
<dbReference type="GO" id="GO:0000243">
    <property type="term" value="C:commitment complex"/>
    <property type="evidence" value="ECO:0007669"/>
    <property type="project" value="TreeGrafter"/>
</dbReference>
<name>A0A8J2K253_9HEXA</name>
<evidence type="ECO:0000256" key="5">
    <source>
        <dbReference type="ARBA" id="ARBA00023242"/>
    </source>
</evidence>
<dbReference type="OrthoDB" id="545910at2759"/>
<evidence type="ECO:0000313" key="7">
    <source>
        <dbReference type="Proteomes" id="UP000708208"/>
    </source>
</evidence>
<dbReference type="PANTHER" id="PTHR17204">
    <property type="entry name" value="PRE-MRNA PROCESSING PROTEIN PRP39-RELATED"/>
    <property type="match status" value="1"/>
</dbReference>
<keyword evidence="7" id="KW-1185">Reference proteome</keyword>
<evidence type="ECO:0000256" key="1">
    <source>
        <dbReference type="ARBA" id="ARBA00004123"/>
    </source>
</evidence>
<comment type="caution">
    <text evidence="6">The sequence shown here is derived from an EMBL/GenBank/DDBJ whole genome shotgun (WGS) entry which is preliminary data.</text>
</comment>
<protein>
    <recommendedName>
        <fullName evidence="8">Pre-mRNA-processing factor 39</fullName>
    </recommendedName>
</protein>
<dbReference type="GO" id="GO:0005685">
    <property type="term" value="C:U1 snRNP"/>
    <property type="evidence" value="ECO:0007669"/>
    <property type="project" value="TreeGrafter"/>
</dbReference>
<evidence type="ECO:0000256" key="2">
    <source>
        <dbReference type="ARBA" id="ARBA00022664"/>
    </source>
</evidence>
<evidence type="ECO:0000256" key="4">
    <source>
        <dbReference type="ARBA" id="ARBA00023187"/>
    </source>
</evidence>
<dbReference type="AlphaFoldDB" id="A0A8J2K253"/>
<dbReference type="Proteomes" id="UP000708208">
    <property type="component" value="Unassembled WGS sequence"/>
</dbReference>
<dbReference type="EMBL" id="CAJVCH010053799">
    <property type="protein sequence ID" value="CAG7718479.1"/>
    <property type="molecule type" value="Genomic_DNA"/>
</dbReference>
<keyword evidence="4" id="KW-0508">mRNA splicing</keyword>
<evidence type="ECO:0008006" key="8">
    <source>
        <dbReference type="Google" id="ProtNLM"/>
    </source>
</evidence>
<dbReference type="PANTHER" id="PTHR17204:SF5">
    <property type="entry name" value="PRE-MRNA-PROCESSING FACTOR 39"/>
    <property type="match status" value="1"/>
</dbReference>
<dbReference type="SMART" id="SM00386">
    <property type="entry name" value="HAT"/>
    <property type="match status" value="8"/>
</dbReference>
<dbReference type="GO" id="GO:0030627">
    <property type="term" value="F:pre-mRNA 5'-splice site binding"/>
    <property type="evidence" value="ECO:0007669"/>
    <property type="project" value="TreeGrafter"/>
</dbReference>
<evidence type="ECO:0000256" key="3">
    <source>
        <dbReference type="ARBA" id="ARBA00022737"/>
    </source>
</evidence>
<dbReference type="Pfam" id="PF23241">
    <property type="entry name" value="HAT_PRP39_C"/>
    <property type="match status" value="2"/>
</dbReference>
<evidence type="ECO:0000313" key="6">
    <source>
        <dbReference type="EMBL" id="CAG7718479.1"/>
    </source>
</evidence>
<dbReference type="Pfam" id="PF23240">
    <property type="entry name" value="HAT_PRP39_N"/>
    <property type="match status" value="1"/>
</dbReference>
<dbReference type="InterPro" id="IPR003107">
    <property type="entry name" value="HAT"/>
</dbReference>
<reference evidence="6" key="1">
    <citation type="submission" date="2021-06" db="EMBL/GenBank/DDBJ databases">
        <authorList>
            <person name="Hodson N. C."/>
            <person name="Mongue J. A."/>
            <person name="Jaron S. K."/>
        </authorList>
    </citation>
    <scope>NUCLEOTIDE SEQUENCE</scope>
</reference>
<sequence length="1146" mass="132615">MAKKKKKPRKRKPEKPLLSVTGILHLQKSFVPPTQESGLLTTVGGALEAQALVLAPNYGYGIPSSLVTQRESQMEENTPPSNIIHVNGVPTITEDRNVIELNEDFPMNDPRRNEANPDDMSISELVRSIGGAKDKPFMRSDVVEDAAVAPSGTEQPPESENVEIENLPEENEFYESLGISRSGKDQTQSIVTEDSGVTKNKDSSTVEADVNASVAEYYKTYCQYYYSSNPEPLGDKPIEFGQAITTEDSVKNESEQSVIELARMAQRAKHAVEAAKFAAQKVYGQVFQGRVESDSYDPLPMEVIPTASADTIVMTKDTTMDQYWEYVKENPRDFNRWTYLVQHSENTKNLVECRKAYSAFLPIFPYCFGYWKRYYEIEKSHLYYQRALSILMKALEFNPLCIDLWQSYLQLFHEIYCHQDNFRQNMREQYERALSSAGLDFRSDALWDHYIDWEINNNDLRKAFSIYRRLINVPTRLYNRHWDNLKALIRDHHPRDYLGKDEYEMFRKKGCKALKYRYKEEPEYEPGEIIKTSKPEDKLMDYLKEKIVSKLEKRKKLNEAETDKRWLFEDKIKRPYFHIKPLDRGQLRNWENYLNFEISLGNHDRTVLLFERCVIACALYERFWIKYARYLEKYHRKECNHGKDVSKHFQKSQITFDVGSRKELIEEEALVATVTQVLKDIIDKVVEEEESEKRIISDLMECILHRVCTANSTDEDCFVHSDTVVSDLSVNNINIGNVSEGGITSSAALSGHSLTELPFNSVEHNINHRDISSLTTQLSVPTFPPAKLFWHDIIRDVYKRACVVHCPRKPTIRLQWAAFEEEIGNVAGAKQLIQHCLEWFPTLIDAKSQMIELERRCGNCDVVLKLFENYLRKPCDTKEFSTLSIKYARFLYKEQGKPDKALAVLRKAVKKDKGNHLLYSYVFDICHERFPTDRKGAAAALELAIQTKEITNEHKLQFIKKKCLFLQEHGELAKYRDSLDQLYEMQELVAADHAKANAVLAEGLRVQVQPHPQVIHPPIWNTQEYVPINFEPTEDVGEITQDTSSNKETEGKYKNVPPTEELWQNLSSYGYRNNHPDIKLQDTLSHREYDTLVSRGYADKIRDQENSCSNAPKGRKRKRRDVPVFIVPPKGPYLADYLAKVKLTNN</sequence>
<organism evidence="6 7">
    <name type="scientific">Allacma fusca</name>
    <dbReference type="NCBI Taxonomy" id="39272"/>
    <lineage>
        <taxon>Eukaryota</taxon>
        <taxon>Metazoa</taxon>
        <taxon>Ecdysozoa</taxon>
        <taxon>Arthropoda</taxon>
        <taxon>Hexapoda</taxon>
        <taxon>Collembola</taxon>
        <taxon>Symphypleona</taxon>
        <taxon>Sminthuridae</taxon>
        <taxon>Allacma</taxon>
    </lineage>
</organism>
<dbReference type="GO" id="GO:0000395">
    <property type="term" value="P:mRNA 5'-splice site recognition"/>
    <property type="evidence" value="ECO:0007669"/>
    <property type="project" value="TreeGrafter"/>
</dbReference>
<dbReference type="GO" id="GO:0071004">
    <property type="term" value="C:U2-type prespliceosome"/>
    <property type="evidence" value="ECO:0007669"/>
    <property type="project" value="TreeGrafter"/>
</dbReference>